<gene>
    <name evidence="1" type="ORF">G5B17_11840</name>
</gene>
<organism evidence="1 2">
    <name type="scientific">Blautia faecis</name>
    <dbReference type="NCBI Taxonomy" id="871665"/>
    <lineage>
        <taxon>Bacteria</taxon>
        <taxon>Bacillati</taxon>
        <taxon>Bacillota</taxon>
        <taxon>Clostridia</taxon>
        <taxon>Lachnospirales</taxon>
        <taxon>Lachnospiraceae</taxon>
        <taxon>Blautia</taxon>
    </lineage>
</organism>
<evidence type="ECO:0000313" key="2">
    <source>
        <dbReference type="Proteomes" id="UP001644719"/>
    </source>
</evidence>
<name>A0ABX2H9D3_9FIRM</name>
<proteinExistence type="predicted"/>
<protein>
    <submittedName>
        <fullName evidence="1">Uncharacterized protein</fullName>
    </submittedName>
</protein>
<reference evidence="1 2" key="1">
    <citation type="journal article" date="2020" name="Cell Host Microbe">
        <title>Functional and Genomic Variation between Human-Derived Isolates of Lachnospiraceae Reveals Inter- and Intra-Species Diversity.</title>
        <authorList>
            <person name="Sorbara M.T."/>
            <person name="Littmann E.R."/>
            <person name="Fontana E."/>
            <person name="Moody T.U."/>
            <person name="Kohout C.E."/>
            <person name="Gjonbalaj M."/>
            <person name="Eaton V."/>
            <person name="Seok R."/>
            <person name="Leiner I.M."/>
            <person name="Pamer E.G."/>
        </authorList>
    </citation>
    <scope>NUCLEOTIDE SEQUENCE [LARGE SCALE GENOMIC DNA]</scope>
    <source>
        <strain evidence="1 2">MSK.17.74</strain>
    </source>
</reference>
<comment type="caution">
    <text evidence="1">The sequence shown here is derived from an EMBL/GenBank/DDBJ whole genome shotgun (WGS) entry which is preliminary data.</text>
</comment>
<evidence type="ECO:0000313" key="1">
    <source>
        <dbReference type="EMBL" id="NSG86082.1"/>
    </source>
</evidence>
<dbReference type="EMBL" id="JAAITS010000032">
    <property type="protein sequence ID" value="NSG86082.1"/>
    <property type="molecule type" value="Genomic_DNA"/>
</dbReference>
<keyword evidence="2" id="KW-1185">Reference proteome</keyword>
<accession>A0ABX2H9D3</accession>
<dbReference type="RefSeq" id="WP_148463734.1">
    <property type="nucleotide sequence ID" value="NZ_JAAITS010000032.1"/>
</dbReference>
<dbReference type="Proteomes" id="UP001644719">
    <property type="component" value="Unassembled WGS sequence"/>
</dbReference>
<sequence length="103" mass="11990">MKMTTKMIMLQNIEKMVMEQQRVDENDSYIRQDNEDLKYLEERYDQLQLSHTVKRVIDDYIACLQTRDERYSDLAYAAGIRDTISLLQGMGMLNGTAAISGNM</sequence>